<dbReference type="GO" id="GO:0035556">
    <property type="term" value="P:intracellular signal transduction"/>
    <property type="evidence" value="ECO:0007669"/>
    <property type="project" value="InterPro"/>
</dbReference>
<sequence length="812" mass="88292">MKCNTSNQCEAGLKTYLISGRKVELDAQCVCPQVGLSGGEMGGVGLSSCPQPGTPDLIPGGPQAAEPPLRHQPLDRIRPPCVSRSVTLSPGAEQGEDGAVLNGCQEEHKSSSAKFTPGQSPRAANGLLSPPPLEDPVRASQSSLCDMLQEKEKKTSTSTGTGTSLGMAGGGGAAGTGMEHSALIQLRAKNFREKSDVHFVDVIREDSLMKDYFFKPPINKISLNFLERPLEKAYRSSYKEEVKDQVQMQTFASSTFSSFLDVLLSCFFFLALTLACFLPPLVSPKNVGPPGPCCPGRGPPGWPVGAGLPGAVHTYGLLSGGGDELCSVHLPLQVTMFLCCATILAIIQYCNFCQLSFWMRSVLATVTGVALLLLLYCPAHSGGNNSSPVHGLNISSSTVGTPGPAPPRQPLDLLVPEAVLAFFLLLLLVWFLNREFEVSYRLHYHGNVEADKHRFKIQTMRDQAEWLLGNIIPIHVADQLKVTQSYSKNHDSVGVIFASIVNFSEFYEESYEGGKECYRVLNELIGDFDELLRKPEFKSVEKIKTIGATYMAASGLNVRELAENDNESIHAHLRELFNFALEMMGVLDDFNKNMLGFGFKLRIGLNHGPLTAGVIGTTKLLYDIWGDTVNIASRMDSTGVECRVQVSEESHTVLSAMCLDFDYRGTVNVKGKGQMRTFLYPKSGENINQDHIDLGDGPSTVAPTANKTSGSVAQAAALPPSYFNPPSSSLSTLPPQPQRPSTAGPEYEPTEEREEGYRDPPHLPGQPPATDRPLPPHSSWVQPAPLAIQEEEDEEMEANELTKLNEEFYARL</sequence>
<feature type="region of interest" description="Disordered" evidence="16">
    <location>
        <begin position="689"/>
        <end position="812"/>
    </location>
</feature>
<dbReference type="GO" id="GO:0006171">
    <property type="term" value="P:cAMP biosynthetic process"/>
    <property type="evidence" value="ECO:0007669"/>
    <property type="project" value="UniProtKB-KW"/>
</dbReference>
<comment type="catalytic activity">
    <reaction evidence="1">
        <text>ATP = 3',5'-cyclic AMP + diphosphate</text>
        <dbReference type="Rhea" id="RHEA:15389"/>
        <dbReference type="ChEBI" id="CHEBI:30616"/>
        <dbReference type="ChEBI" id="CHEBI:33019"/>
        <dbReference type="ChEBI" id="CHEBI:58165"/>
        <dbReference type="EC" id="4.6.1.1"/>
    </reaction>
</comment>
<feature type="compositionally biased region" description="Low complexity" evidence="16">
    <location>
        <begin position="725"/>
        <end position="747"/>
    </location>
</feature>
<gene>
    <name evidence="19" type="ORF">CesoFtcFv8_009154</name>
</gene>
<evidence type="ECO:0000256" key="15">
    <source>
        <dbReference type="RuleBase" id="RU000405"/>
    </source>
</evidence>
<comment type="cofactor">
    <cofactor evidence="2">
        <name>Mn(2+)</name>
        <dbReference type="ChEBI" id="CHEBI:29035"/>
    </cofactor>
</comment>
<keyword evidence="11 17" id="KW-1133">Transmembrane helix</keyword>
<dbReference type="Pfam" id="PF00211">
    <property type="entry name" value="Guanylate_cyc"/>
    <property type="match status" value="1"/>
</dbReference>
<dbReference type="PROSITE" id="PS00452">
    <property type="entry name" value="GUANYLATE_CYCLASE_1"/>
    <property type="match status" value="1"/>
</dbReference>
<evidence type="ECO:0000256" key="11">
    <source>
        <dbReference type="ARBA" id="ARBA00022989"/>
    </source>
</evidence>
<evidence type="ECO:0000256" key="8">
    <source>
        <dbReference type="ARBA" id="ARBA00022741"/>
    </source>
</evidence>
<dbReference type="CDD" id="cd07302">
    <property type="entry name" value="CHD"/>
    <property type="match status" value="1"/>
</dbReference>
<feature type="compositionally biased region" description="Acidic residues" evidence="16">
    <location>
        <begin position="789"/>
        <end position="798"/>
    </location>
</feature>
<keyword evidence="12" id="KW-0115">cAMP biosynthesis</keyword>
<protein>
    <recommendedName>
        <fullName evidence="5">adenylate cyclase</fullName>
        <ecNumber evidence="5">4.6.1.1</ecNumber>
    </recommendedName>
</protein>
<evidence type="ECO:0000256" key="9">
    <source>
        <dbReference type="ARBA" id="ARBA00022840"/>
    </source>
</evidence>
<keyword evidence="14 15" id="KW-0456">Lyase</keyword>
<dbReference type="FunFam" id="3.30.70.1230:FF:000008">
    <property type="entry name" value="Adenylate cyclase type 9"/>
    <property type="match status" value="1"/>
</dbReference>
<feature type="compositionally biased region" description="Low complexity" evidence="16">
    <location>
        <begin position="156"/>
        <end position="166"/>
    </location>
</feature>
<dbReference type="PANTHER" id="PTHR45627">
    <property type="entry name" value="ADENYLATE CYCLASE TYPE 1"/>
    <property type="match status" value="1"/>
</dbReference>
<dbReference type="GO" id="GO:0005524">
    <property type="term" value="F:ATP binding"/>
    <property type="evidence" value="ECO:0007669"/>
    <property type="project" value="UniProtKB-KW"/>
</dbReference>
<evidence type="ECO:0000256" key="5">
    <source>
        <dbReference type="ARBA" id="ARBA00012201"/>
    </source>
</evidence>
<organism evidence="19 20">
    <name type="scientific">Champsocephalus esox</name>
    <name type="common">pike icefish</name>
    <dbReference type="NCBI Taxonomy" id="159716"/>
    <lineage>
        <taxon>Eukaryota</taxon>
        <taxon>Metazoa</taxon>
        <taxon>Chordata</taxon>
        <taxon>Craniata</taxon>
        <taxon>Vertebrata</taxon>
        <taxon>Euteleostomi</taxon>
        <taxon>Actinopterygii</taxon>
        <taxon>Neopterygii</taxon>
        <taxon>Teleostei</taxon>
        <taxon>Neoteleostei</taxon>
        <taxon>Acanthomorphata</taxon>
        <taxon>Eupercaria</taxon>
        <taxon>Perciformes</taxon>
        <taxon>Notothenioidei</taxon>
        <taxon>Channichthyidae</taxon>
        <taxon>Champsocephalus</taxon>
    </lineage>
</organism>
<dbReference type="PROSITE" id="PS50125">
    <property type="entry name" value="GUANYLATE_CYCLASE_2"/>
    <property type="match status" value="1"/>
</dbReference>
<feature type="region of interest" description="Disordered" evidence="16">
    <location>
        <begin position="59"/>
        <end position="166"/>
    </location>
</feature>
<dbReference type="EC" id="4.6.1.1" evidence="5"/>
<dbReference type="GO" id="GO:0005886">
    <property type="term" value="C:plasma membrane"/>
    <property type="evidence" value="ECO:0007669"/>
    <property type="project" value="TreeGrafter"/>
</dbReference>
<reference evidence="19 20" key="1">
    <citation type="journal article" date="2023" name="Mol. Biol. Evol.">
        <title>Genomics of Secondarily Temperate Adaptation in the Only Non-Antarctic Icefish.</title>
        <authorList>
            <person name="Rivera-Colon A.G."/>
            <person name="Rayamajhi N."/>
            <person name="Minhas B.F."/>
            <person name="Madrigal G."/>
            <person name="Bilyk K.T."/>
            <person name="Yoon V."/>
            <person name="Hune M."/>
            <person name="Gregory S."/>
            <person name="Cheng C.H.C."/>
            <person name="Catchen J.M."/>
        </authorList>
    </citation>
    <scope>NUCLEOTIDE SEQUENCE [LARGE SCALE GENOMIC DNA]</scope>
    <source>
        <strain evidence="19">JC2023a</strain>
    </source>
</reference>
<keyword evidence="10" id="KW-0460">Magnesium</keyword>
<comment type="subcellular location">
    <subcellularLocation>
        <location evidence="4">Membrane</location>
        <topology evidence="4">Multi-pass membrane protein</topology>
    </subcellularLocation>
</comment>
<evidence type="ECO:0000256" key="4">
    <source>
        <dbReference type="ARBA" id="ARBA00004141"/>
    </source>
</evidence>
<feature type="domain" description="Guanylate cyclase" evidence="18">
    <location>
        <begin position="494"/>
        <end position="636"/>
    </location>
</feature>
<dbReference type="SMART" id="SM00044">
    <property type="entry name" value="CYCc"/>
    <property type="match status" value="1"/>
</dbReference>
<name>A0AAN8H1D9_9TELE</name>
<comment type="similarity">
    <text evidence="15">Belongs to the adenylyl cyclase class-4/guanylyl cyclase family.</text>
</comment>
<evidence type="ECO:0000256" key="16">
    <source>
        <dbReference type="SAM" id="MobiDB-lite"/>
    </source>
</evidence>
<dbReference type="SUPFAM" id="SSF55073">
    <property type="entry name" value="Nucleotide cyclase"/>
    <property type="match status" value="1"/>
</dbReference>
<evidence type="ECO:0000256" key="7">
    <source>
        <dbReference type="ARBA" id="ARBA00022723"/>
    </source>
</evidence>
<keyword evidence="9" id="KW-0067">ATP-binding</keyword>
<feature type="compositionally biased region" description="Basic and acidic residues" evidence="16">
    <location>
        <begin position="803"/>
        <end position="812"/>
    </location>
</feature>
<comment type="cofactor">
    <cofactor evidence="3">
        <name>Mg(2+)</name>
        <dbReference type="ChEBI" id="CHEBI:18420"/>
    </cofactor>
</comment>
<evidence type="ECO:0000313" key="19">
    <source>
        <dbReference type="EMBL" id="KAK5899704.1"/>
    </source>
</evidence>
<keyword evidence="13 17" id="KW-0472">Membrane</keyword>
<comment type="caution">
    <text evidence="19">The sequence shown here is derived from an EMBL/GenBank/DDBJ whole genome shotgun (WGS) entry which is preliminary data.</text>
</comment>
<dbReference type="InterPro" id="IPR029787">
    <property type="entry name" value="Nucleotide_cyclase"/>
</dbReference>
<feature type="transmembrane region" description="Helical" evidence="17">
    <location>
        <begin position="330"/>
        <end position="350"/>
    </location>
</feature>
<evidence type="ECO:0000256" key="10">
    <source>
        <dbReference type="ARBA" id="ARBA00022842"/>
    </source>
</evidence>
<dbReference type="InterPro" id="IPR001054">
    <property type="entry name" value="A/G_cyclase"/>
</dbReference>
<feature type="transmembrane region" description="Helical" evidence="17">
    <location>
        <begin position="413"/>
        <end position="432"/>
    </location>
</feature>
<evidence type="ECO:0000256" key="17">
    <source>
        <dbReference type="SAM" id="Phobius"/>
    </source>
</evidence>
<dbReference type="GO" id="GO:0046872">
    <property type="term" value="F:metal ion binding"/>
    <property type="evidence" value="ECO:0007669"/>
    <property type="project" value="UniProtKB-KW"/>
</dbReference>
<evidence type="ECO:0000256" key="1">
    <source>
        <dbReference type="ARBA" id="ARBA00001593"/>
    </source>
</evidence>
<feature type="compositionally biased region" description="Polar residues" evidence="16">
    <location>
        <begin position="701"/>
        <end position="712"/>
    </location>
</feature>
<evidence type="ECO:0000256" key="14">
    <source>
        <dbReference type="ARBA" id="ARBA00023239"/>
    </source>
</evidence>
<evidence type="ECO:0000256" key="12">
    <source>
        <dbReference type="ARBA" id="ARBA00022998"/>
    </source>
</evidence>
<proteinExistence type="inferred from homology"/>
<keyword evidence="20" id="KW-1185">Reference proteome</keyword>
<evidence type="ECO:0000256" key="6">
    <source>
        <dbReference type="ARBA" id="ARBA00022692"/>
    </source>
</evidence>
<dbReference type="GO" id="GO:0007189">
    <property type="term" value="P:adenylate cyclase-activating G protein-coupled receptor signaling pathway"/>
    <property type="evidence" value="ECO:0007669"/>
    <property type="project" value="TreeGrafter"/>
</dbReference>
<evidence type="ECO:0000259" key="18">
    <source>
        <dbReference type="PROSITE" id="PS50125"/>
    </source>
</evidence>
<keyword evidence="7" id="KW-0479">Metal-binding</keyword>
<dbReference type="InterPro" id="IPR018297">
    <property type="entry name" value="A/G_cyclase_CS"/>
</dbReference>
<feature type="compositionally biased region" description="Basic and acidic residues" evidence="16">
    <location>
        <begin position="68"/>
        <end position="78"/>
    </location>
</feature>
<dbReference type="Gene3D" id="3.30.70.1230">
    <property type="entry name" value="Nucleotide cyclase"/>
    <property type="match status" value="1"/>
</dbReference>
<evidence type="ECO:0000256" key="3">
    <source>
        <dbReference type="ARBA" id="ARBA00001946"/>
    </source>
</evidence>
<dbReference type="GO" id="GO:0004016">
    <property type="term" value="F:adenylate cyclase activity"/>
    <property type="evidence" value="ECO:0007669"/>
    <property type="project" value="UniProtKB-EC"/>
</dbReference>
<evidence type="ECO:0000313" key="20">
    <source>
        <dbReference type="Proteomes" id="UP001335648"/>
    </source>
</evidence>
<evidence type="ECO:0000256" key="13">
    <source>
        <dbReference type="ARBA" id="ARBA00023136"/>
    </source>
</evidence>
<dbReference type="AlphaFoldDB" id="A0AAN8H1D9"/>
<dbReference type="EMBL" id="JAULUE010002052">
    <property type="protein sequence ID" value="KAK5899704.1"/>
    <property type="molecule type" value="Genomic_DNA"/>
</dbReference>
<dbReference type="Proteomes" id="UP001335648">
    <property type="component" value="Unassembled WGS sequence"/>
</dbReference>
<accession>A0AAN8H1D9</accession>
<keyword evidence="8" id="KW-0547">Nucleotide-binding</keyword>
<feature type="transmembrane region" description="Helical" evidence="17">
    <location>
        <begin position="258"/>
        <end position="282"/>
    </location>
</feature>
<keyword evidence="6 17" id="KW-0812">Transmembrane</keyword>
<evidence type="ECO:0000256" key="2">
    <source>
        <dbReference type="ARBA" id="ARBA00001936"/>
    </source>
</evidence>
<dbReference type="PANTHER" id="PTHR45627:SF8">
    <property type="entry name" value="ADENYLATE CYCLASE TYPE 9"/>
    <property type="match status" value="1"/>
</dbReference>
<feature type="transmembrane region" description="Helical" evidence="17">
    <location>
        <begin position="357"/>
        <end position="376"/>
    </location>
</feature>